<feature type="domain" description="SHSP" evidence="5">
    <location>
        <begin position="222"/>
        <end position="332"/>
    </location>
</feature>
<evidence type="ECO:0000259" key="5">
    <source>
        <dbReference type="PROSITE" id="PS01031"/>
    </source>
</evidence>
<dbReference type="OrthoDB" id="1431247at2759"/>
<dbReference type="Pfam" id="PF00011">
    <property type="entry name" value="HSP20"/>
    <property type="match status" value="1"/>
</dbReference>
<reference evidence="7" key="1">
    <citation type="journal article" date="2008" name="Nat. Genet.">
        <title>The Pristionchus pacificus genome provides a unique perspective on nematode lifestyle and parasitism.</title>
        <authorList>
            <person name="Dieterich C."/>
            <person name="Clifton S.W."/>
            <person name="Schuster L.N."/>
            <person name="Chinwalla A."/>
            <person name="Delehaunty K."/>
            <person name="Dinkelacker I."/>
            <person name="Fulton L."/>
            <person name="Fulton R."/>
            <person name="Godfrey J."/>
            <person name="Minx P."/>
            <person name="Mitreva M."/>
            <person name="Roeseler W."/>
            <person name="Tian H."/>
            <person name="Witte H."/>
            <person name="Yang S.P."/>
            <person name="Wilson R.K."/>
            <person name="Sommer R.J."/>
        </authorList>
    </citation>
    <scope>NUCLEOTIDE SEQUENCE [LARGE SCALE GENOMIC DNA]</scope>
    <source>
        <strain evidence="7">PS312</strain>
    </source>
</reference>
<protein>
    <recommendedName>
        <fullName evidence="5">SHSP domain-containing protein</fullName>
    </recommendedName>
</protein>
<evidence type="ECO:0000256" key="1">
    <source>
        <dbReference type="ARBA" id="ARBA00023016"/>
    </source>
</evidence>
<dbReference type="GO" id="GO:0005634">
    <property type="term" value="C:nucleus"/>
    <property type="evidence" value="ECO:0000318"/>
    <property type="project" value="GO_Central"/>
</dbReference>
<dbReference type="GO" id="GO:0051082">
    <property type="term" value="F:unfolded protein binding"/>
    <property type="evidence" value="ECO:0000318"/>
    <property type="project" value="GO_Central"/>
</dbReference>
<feature type="compositionally biased region" description="Polar residues" evidence="4">
    <location>
        <begin position="134"/>
        <end position="143"/>
    </location>
</feature>
<dbReference type="InterPro" id="IPR001436">
    <property type="entry name" value="Alpha-crystallin/sHSP_animal"/>
</dbReference>
<evidence type="ECO:0000256" key="4">
    <source>
        <dbReference type="SAM" id="MobiDB-lite"/>
    </source>
</evidence>
<dbReference type="PRINTS" id="PR00299">
    <property type="entry name" value="ACRYSTALLIN"/>
</dbReference>
<dbReference type="AlphaFoldDB" id="A0A8R1V3B6"/>
<keyword evidence="7" id="KW-1185">Reference proteome</keyword>
<dbReference type="InterPro" id="IPR002068">
    <property type="entry name" value="A-crystallin/Hsp20_dom"/>
</dbReference>
<keyword evidence="1" id="KW-0346">Stress response</keyword>
<gene>
    <name evidence="6" type="primary">WBGene00305079</name>
</gene>
<feature type="region of interest" description="Disordered" evidence="4">
    <location>
        <begin position="17"/>
        <end position="148"/>
    </location>
</feature>
<reference evidence="6" key="2">
    <citation type="submission" date="2022-06" db="UniProtKB">
        <authorList>
            <consortium name="EnsemblMetazoa"/>
        </authorList>
    </citation>
    <scope>IDENTIFICATION</scope>
    <source>
        <strain evidence="6">PS312</strain>
    </source>
</reference>
<dbReference type="CDD" id="cd06526">
    <property type="entry name" value="metazoan_ACD"/>
    <property type="match status" value="1"/>
</dbReference>
<organism evidence="6 7">
    <name type="scientific">Pristionchus pacificus</name>
    <name type="common">Parasitic nematode worm</name>
    <dbReference type="NCBI Taxonomy" id="54126"/>
    <lineage>
        <taxon>Eukaryota</taxon>
        <taxon>Metazoa</taxon>
        <taxon>Ecdysozoa</taxon>
        <taxon>Nematoda</taxon>
        <taxon>Chromadorea</taxon>
        <taxon>Rhabditida</taxon>
        <taxon>Rhabditina</taxon>
        <taxon>Diplogasteromorpha</taxon>
        <taxon>Diplogasteroidea</taxon>
        <taxon>Neodiplogasteridae</taxon>
        <taxon>Pristionchus</taxon>
    </lineage>
</organism>
<comment type="similarity">
    <text evidence="2 3">Belongs to the small heat shock protein (HSP20) family.</text>
</comment>
<evidence type="ECO:0000313" key="7">
    <source>
        <dbReference type="Proteomes" id="UP000005239"/>
    </source>
</evidence>
<dbReference type="Gene3D" id="2.60.40.790">
    <property type="match status" value="1"/>
</dbReference>
<sequence length="340" mass="36261">MFPIDRTPLSRYERVYSSVTSSSASPAVEKRGGAPPPASVEDSSPHRYDRGSWIASSASSPSGERRGFPSSLCPVPATPHTPVPADRNQPLRYERVYSSSASAAVRSATSPPAERRATAAPPAPAARTTGVTAQSPTDGSFPSRSLKDARSWIRDELARETGGNPMSTYNTNSSYSRTYEKKVVEETPRVRLSSPPTSVFTSGITDHIFPSSFGSRLTGGLGDVSGFGGTFHSIKTTDDSISVQMDVKDYKPEELKVSVIGQTIVIEAKHGEKKDEFGSIERHFIRRIPLPKGVAPEAVTSTLTTEGALSIVALPPKPKDPSPPRSIPIKVQVAAAGDKA</sequence>
<evidence type="ECO:0000256" key="2">
    <source>
        <dbReference type="PROSITE-ProRule" id="PRU00285"/>
    </source>
</evidence>
<evidence type="ECO:0000313" key="6">
    <source>
        <dbReference type="EnsemblMetazoa" id="PPA47206.1"/>
    </source>
</evidence>
<dbReference type="Proteomes" id="UP000005239">
    <property type="component" value="Unassembled WGS sequence"/>
</dbReference>
<dbReference type="PROSITE" id="PS01031">
    <property type="entry name" value="SHSP"/>
    <property type="match status" value="1"/>
</dbReference>
<dbReference type="GO" id="GO:0005737">
    <property type="term" value="C:cytoplasm"/>
    <property type="evidence" value="ECO:0000318"/>
    <property type="project" value="GO_Central"/>
</dbReference>
<proteinExistence type="inferred from homology"/>
<dbReference type="EnsemblMetazoa" id="PPA47206.1">
    <property type="protein sequence ID" value="PPA47206.1"/>
    <property type="gene ID" value="WBGene00305079"/>
</dbReference>
<dbReference type="InterPro" id="IPR008978">
    <property type="entry name" value="HSP20-like_chaperone"/>
</dbReference>
<dbReference type="PANTHER" id="PTHR45640:SF13">
    <property type="entry name" value="HEAT SHOCK PROTEIN 22-RELATED"/>
    <property type="match status" value="1"/>
</dbReference>
<dbReference type="GO" id="GO:0042026">
    <property type="term" value="P:protein refolding"/>
    <property type="evidence" value="ECO:0000318"/>
    <property type="project" value="GO_Central"/>
</dbReference>
<dbReference type="GO" id="GO:0009408">
    <property type="term" value="P:response to heat"/>
    <property type="evidence" value="ECO:0000318"/>
    <property type="project" value="GO_Central"/>
</dbReference>
<feature type="compositionally biased region" description="Low complexity" evidence="4">
    <location>
        <begin position="98"/>
        <end position="112"/>
    </location>
</feature>
<accession>A0A8R1V3B6</accession>
<dbReference type="PANTHER" id="PTHR45640">
    <property type="entry name" value="HEAT SHOCK PROTEIN HSP-12.2-RELATED"/>
    <property type="match status" value="1"/>
</dbReference>
<name>A0A8R1V3B6_PRIPA</name>
<feature type="compositionally biased region" description="Low complexity" evidence="4">
    <location>
        <begin position="52"/>
        <end position="62"/>
    </location>
</feature>
<feature type="compositionally biased region" description="Low complexity" evidence="4">
    <location>
        <begin position="17"/>
        <end position="27"/>
    </location>
</feature>
<evidence type="ECO:0000256" key="3">
    <source>
        <dbReference type="RuleBase" id="RU003616"/>
    </source>
</evidence>
<dbReference type="SUPFAM" id="SSF49764">
    <property type="entry name" value="HSP20-like chaperones"/>
    <property type="match status" value="1"/>
</dbReference>